<protein>
    <recommendedName>
        <fullName evidence="1">F-box domain-containing protein</fullName>
    </recommendedName>
</protein>
<dbReference type="AlphaFoldDB" id="A0AAV5IHE1"/>
<gene>
    <name evidence="2" type="ORF">SLEP1_g10387</name>
</gene>
<dbReference type="Proteomes" id="UP001054252">
    <property type="component" value="Unassembled WGS sequence"/>
</dbReference>
<dbReference type="EMBL" id="BPVZ01000011">
    <property type="protein sequence ID" value="GKU97217.1"/>
    <property type="molecule type" value="Genomic_DNA"/>
</dbReference>
<proteinExistence type="predicted"/>
<name>A0AAV5IHE1_9ROSI</name>
<dbReference type="SUPFAM" id="SSF81383">
    <property type="entry name" value="F-box domain"/>
    <property type="match status" value="1"/>
</dbReference>
<reference evidence="2 3" key="1">
    <citation type="journal article" date="2021" name="Commun. Biol.">
        <title>The genome of Shorea leprosula (Dipterocarpaceae) highlights the ecological relevance of drought in aseasonal tropical rainforests.</title>
        <authorList>
            <person name="Ng K.K.S."/>
            <person name="Kobayashi M.J."/>
            <person name="Fawcett J.A."/>
            <person name="Hatakeyama M."/>
            <person name="Paape T."/>
            <person name="Ng C.H."/>
            <person name="Ang C.C."/>
            <person name="Tnah L.H."/>
            <person name="Lee C.T."/>
            <person name="Nishiyama T."/>
            <person name="Sese J."/>
            <person name="O'Brien M.J."/>
            <person name="Copetti D."/>
            <person name="Mohd Noor M.I."/>
            <person name="Ong R.C."/>
            <person name="Putra M."/>
            <person name="Sireger I.Z."/>
            <person name="Indrioko S."/>
            <person name="Kosugi Y."/>
            <person name="Izuno A."/>
            <person name="Isagi Y."/>
            <person name="Lee S.L."/>
            <person name="Shimizu K.K."/>
        </authorList>
    </citation>
    <scope>NUCLEOTIDE SEQUENCE [LARGE SCALE GENOMIC DNA]</scope>
    <source>
        <strain evidence="2">214</strain>
    </source>
</reference>
<dbReference type="InterPro" id="IPR050796">
    <property type="entry name" value="SCF_F-box_component"/>
</dbReference>
<organism evidence="2 3">
    <name type="scientific">Rubroshorea leprosula</name>
    <dbReference type="NCBI Taxonomy" id="152421"/>
    <lineage>
        <taxon>Eukaryota</taxon>
        <taxon>Viridiplantae</taxon>
        <taxon>Streptophyta</taxon>
        <taxon>Embryophyta</taxon>
        <taxon>Tracheophyta</taxon>
        <taxon>Spermatophyta</taxon>
        <taxon>Magnoliopsida</taxon>
        <taxon>eudicotyledons</taxon>
        <taxon>Gunneridae</taxon>
        <taxon>Pentapetalae</taxon>
        <taxon>rosids</taxon>
        <taxon>malvids</taxon>
        <taxon>Malvales</taxon>
        <taxon>Dipterocarpaceae</taxon>
        <taxon>Rubroshorea</taxon>
    </lineage>
</organism>
<keyword evidence="3" id="KW-1185">Reference proteome</keyword>
<dbReference type="InterPro" id="IPR001810">
    <property type="entry name" value="F-box_dom"/>
</dbReference>
<dbReference type="PANTHER" id="PTHR31672">
    <property type="entry name" value="BNACNNG10540D PROTEIN"/>
    <property type="match status" value="1"/>
</dbReference>
<dbReference type="PROSITE" id="PS50181">
    <property type="entry name" value="FBOX"/>
    <property type="match status" value="1"/>
</dbReference>
<dbReference type="Pfam" id="PF00646">
    <property type="entry name" value="F-box"/>
    <property type="match status" value="1"/>
</dbReference>
<dbReference type="PANTHER" id="PTHR31672:SF13">
    <property type="entry name" value="F-BOX PROTEIN CPR30-LIKE"/>
    <property type="match status" value="1"/>
</dbReference>
<evidence type="ECO:0000313" key="2">
    <source>
        <dbReference type="EMBL" id="GKU97217.1"/>
    </source>
</evidence>
<evidence type="ECO:0000259" key="1">
    <source>
        <dbReference type="PROSITE" id="PS50181"/>
    </source>
</evidence>
<feature type="domain" description="F-box" evidence="1">
    <location>
        <begin position="1"/>
        <end position="52"/>
    </location>
</feature>
<evidence type="ECO:0000313" key="3">
    <source>
        <dbReference type="Proteomes" id="UP001054252"/>
    </source>
</evidence>
<dbReference type="SMART" id="SM00256">
    <property type="entry name" value="FBOX"/>
    <property type="match status" value="1"/>
</dbReference>
<sequence length="171" mass="20117">MLERKLPEDVVIDILAQLLANSLVRFKSVHKSWYALIESPHFVTMQLHYQDRDGIMIMANPGIREFRFLPVSCFPLPNSNEYDHYLRPRKTHVVGLGFDCRTNDCKVIRILEMESPYLSPGEVQADVYCSSTNIWREIEYTAYYWPATKRTLVMRSLNLEKFQNTYLGFMI</sequence>
<accession>A0AAV5IHE1</accession>
<dbReference type="CDD" id="cd22157">
    <property type="entry name" value="F-box_AtFBW1-like"/>
    <property type="match status" value="1"/>
</dbReference>
<comment type="caution">
    <text evidence="2">The sequence shown here is derived from an EMBL/GenBank/DDBJ whole genome shotgun (WGS) entry which is preliminary data.</text>
</comment>
<dbReference type="InterPro" id="IPR036047">
    <property type="entry name" value="F-box-like_dom_sf"/>
</dbReference>